<name>A0A1G7X148_9MICO</name>
<reference evidence="4 5" key="1">
    <citation type="submission" date="2016-10" db="EMBL/GenBank/DDBJ databases">
        <authorList>
            <person name="de Groot N.N."/>
        </authorList>
    </citation>
    <scope>NUCLEOTIDE SEQUENCE [LARGE SCALE GENOMIC DNA]</scope>
    <source>
        <strain evidence="4 5">DSM 23142</strain>
    </source>
</reference>
<dbReference type="Pfam" id="PF01590">
    <property type="entry name" value="GAF"/>
    <property type="match status" value="1"/>
</dbReference>
<protein>
    <submittedName>
        <fullName evidence="4">PAS domain S-box-containing protein/diguanylate cyclase (GGDEF) domain-containing protein</fullName>
    </submittedName>
</protein>
<dbReference type="SUPFAM" id="SSF55073">
    <property type="entry name" value="Nucleotide cyclase"/>
    <property type="match status" value="1"/>
</dbReference>
<dbReference type="InterPro" id="IPR029787">
    <property type="entry name" value="Nucleotide_cyclase"/>
</dbReference>
<dbReference type="OrthoDB" id="23692at2"/>
<dbReference type="SUPFAM" id="SSF55785">
    <property type="entry name" value="PYP-like sensor domain (PAS domain)"/>
    <property type="match status" value="1"/>
</dbReference>
<evidence type="ECO:0000259" key="2">
    <source>
        <dbReference type="PROSITE" id="PS50112"/>
    </source>
</evidence>
<dbReference type="SUPFAM" id="SSF55781">
    <property type="entry name" value="GAF domain-like"/>
    <property type="match status" value="1"/>
</dbReference>
<dbReference type="RefSeq" id="WP_091487796.1">
    <property type="nucleotide sequence ID" value="NZ_LT629692.1"/>
</dbReference>
<feature type="region of interest" description="Disordered" evidence="1">
    <location>
        <begin position="417"/>
        <end position="460"/>
    </location>
</feature>
<dbReference type="PROSITE" id="PS50112">
    <property type="entry name" value="PAS"/>
    <property type="match status" value="1"/>
</dbReference>
<dbReference type="Pfam" id="PF13426">
    <property type="entry name" value="PAS_9"/>
    <property type="match status" value="1"/>
</dbReference>
<proteinExistence type="predicted"/>
<dbReference type="NCBIfam" id="TIGR00229">
    <property type="entry name" value="sensory_box"/>
    <property type="match status" value="1"/>
</dbReference>
<dbReference type="InterPro" id="IPR003018">
    <property type="entry name" value="GAF"/>
</dbReference>
<feature type="domain" description="GGDEF" evidence="3">
    <location>
        <begin position="324"/>
        <end position="459"/>
    </location>
</feature>
<accession>A0A1G7X148</accession>
<dbReference type="InterPro" id="IPR029016">
    <property type="entry name" value="GAF-like_dom_sf"/>
</dbReference>
<sequence>MNAADYEKLYRQAPCGLVSTTPAGIVVNVNDTLTAWTGYPAEDIVGRPFTSLLDAGSQIFFETRHTQILHLRGAVKEVALTLRRADASALPVLINSVLLADEEPAVIRTAIFDATDRLEYESELLRARRSAESSEARVRVLQDVSSLFGVSVSDEDVARAFADVARVAFDATETTVLLRDDEGFLQAVAGVNPLAGTVPPIDSLRNTLAEIVVHADDVEVEHPLLAAGMRNARLESLSITPLTNDADHLGVLVCFFGRRRDFDEHFFELQRALGRQASQTLVRVRLQRKLEHLALHDALTGLANRELLQRGIDAALDDAQESGEPLSIVFLDVDEFKSVNDRWGHATGDAVLHELAVRLSAGVRSDDVVARIGGDEFVVLCTAADLTAAAAIADRILNLTRRALVIDGTPIHVSMSAGVSTYQPGQDPRPTSEHLLTRADGAMYRSKGSGKDRVTIDSPS</sequence>
<dbReference type="Gene3D" id="3.30.70.270">
    <property type="match status" value="1"/>
</dbReference>
<dbReference type="InterPro" id="IPR000014">
    <property type="entry name" value="PAS"/>
</dbReference>
<dbReference type="NCBIfam" id="TIGR00254">
    <property type="entry name" value="GGDEF"/>
    <property type="match status" value="1"/>
</dbReference>
<feature type="domain" description="PAS" evidence="2">
    <location>
        <begin position="2"/>
        <end position="47"/>
    </location>
</feature>
<dbReference type="InterPro" id="IPR000160">
    <property type="entry name" value="GGDEF_dom"/>
</dbReference>
<dbReference type="InterPro" id="IPR052155">
    <property type="entry name" value="Biofilm_reg_signaling"/>
</dbReference>
<dbReference type="SMART" id="SM00267">
    <property type="entry name" value="GGDEF"/>
    <property type="match status" value="1"/>
</dbReference>
<dbReference type="CDD" id="cd00130">
    <property type="entry name" value="PAS"/>
    <property type="match status" value="1"/>
</dbReference>
<evidence type="ECO:0000259" key="3">
    <source>
        <dbReference type="PROSITE" id="PS50887"/>
    </source>
</evidence>
<dbReference type="EMBL" id="LT629692">
    <property type="protein sequence ID" value="SDG77889.1"/>
    <property type="molecule type" value="Genomic_DNA"/>
</dbReference>
<evidence type="ECO:0000256" key="1">
    <source>
        <dbReference type="SAM" id="MobiDB-lite"/>
    </source>
</evidence>
<dbReference type="PROSITE" id="PS50887">
    <property type="entry name" value="GGDEF"/>
    <property type="match status" value="1"/>
</dbReference>
<dbReference type="Pfam" id="PF00990">
    <property type="entry name" value="GGDEF"/>
    <property type="match status" value="1"/>
</dbReference>
<dbReference type="InterPro" id="IPR043128">
    <property type="entry name" value="Rev_trsase/Diguanyl_cyclase"/>
</dbReference>
<keyword evidence="5" id="KW-1185">Reference proteome</keyword>
<dbReference type="Gene3D" id="3.30.450.20">
    <property type="entry name" value="PAS domain"/>
    <property type="match status" value="1"/>
</dbReference>
<evidence type="ECO:0000313" key="5">
    <source>
        <dbReference type="Proteomes" id="UP000199009"/>
    </source>
</evidence>
<dbReference type="AlphaFoldDB" id="A0A1G7X148"/>
<dbReference type="STRING" id="370764.SAMN04489810_1269"/>
<dbReference type="CDD" id="cd01949">
    <property type="entry name" value="GGDEF"/>
    <property type="match status" value="1"/>
</dbReference>
<dbReference type="FunFam" id="3.30.70.270:FF:000001">
    <property type="entry name" value="Diguanylate cyclase domain protein"/>
    <property type="match status" value="1"/>
</dbReference>
<dbReference type="PANTHER" id="PTHR44757">
    <property type="entry name" value="DIGUANYLATE CYCLASE DGCP"/>
    <property type="match status" value="1"/>
</dbReference>
<dbReference type="Proteomes" id="UP000199009">
    <property type="component" value="Chromosome I"/>
</dbReference>
<dbReference type="SMART" id="SM00091">
    <property type="entry name" value="PAS"/>
    <property type="match status" value="1"/>
</dbReference>
<dbReference type="PANTHER" id="PTHR44757:SF2">
    <property type="entry name" value="BIOFILM ARCHITECTURE MAINTENANCE PROTEIN MBAA"/>
    <property type="match status" value="1"/>
</dbReference>
<dbReference type="Gene3D" id="3.30.450.40">
    <property type="match status" value="1"/>
</dbReference>
<evidence type="ECO:0000313" key="4">
    <source>
        <dbReference type="EMBL" id="SDG77889.1"/>
    </source>
</evidence>
<gene>
    <name evidence="4" type="ORF">SAMN04489810_1269</name>
</gene>
<organism evidence="4 5">
    <name type="scientific">Microbacterium pygmaeum</name>
    <dbReference type="NCBI Taxonomy" id="370764"/>
    <lineage>
        <taxon>Bacteria</taxon>
        <taxon>Bacillati</taxon>
        <taxon>Actinomycetota</taxon>
        <taxon>Actinomycetes</taxon>
        <taxon>Micrococcales</taxon>
        <taxon>Microbacteriaceae</taxon>
        <taxon>Microbacterium</taxon>
    </lineage>
</organism>
<dbReference type="InterPro" id="IPR035965">
    <property type="entry name" value="PAS-like_dom_sf"/>
</dbReference>
<feature type="compositionally biased region" description="Basic and acidic residues" evidence="1">
    <location>
        <begin position="449"/>
        <end position="460"/>
    </location>
</feature>